<dbReference type="FunFam" id="1.10.10.200:FF:000004">
    <property type="entry name" value="Probable transcriptional regulatory protein BSBG_02618"/>
    <property type="match status" value="1"/>
</dbReference>
<dbReference type="AlphaFoldDB" id="A0A285X7B3"/>
<dbReference type="InterPro" id="IPR049083">
    <property type="entry name" value="TACO1_YebC_N"/>
</dbReference>
<dbReference type="Proteomes" id="UP000219193">
    <property type="component" value="Unassembled WGS sequence"/>
</dbReference>
<dbReference type="OrthoDB" id="9781053at2"/>
<comment type="subcellular location">
    <subcellularLocation>
        <location evidence="6">Cytoplasm</location>
    </subcellularLocation>
</comment>
<keyword evidence="5 6" id="KW-0804">Transcription</keyword>
<dbReference type="NCBIfam" id="TIGR01033">
    <property type="entry name" value="YebC/PmpR family DNA-binding transcriptional regulator"/>
    <property type="match status" value="1"/>
</dbReference>
<accession>A0A285X7B3</accession>
<sequence length="242" mass="27306">MGRAFEFRKARKMKRWSAMAKAFTRIGKDIVMAVKEGGPDPDTNSRLRAVIQNAKSVNMPKDNIERAIKRASDKSQGDYKIVLFEGYAPHGIAVLVETATDNNNRTVANVRSYFNKCDGNLGTSGSVEFMFDHTCNFRIAKDGLDAEELELELIDFGAEEVFEDEDGIIIYAPFEAFGALQKELESRDAEIISSGFEYIPQVTKKLTSEEAADVEKLLEKLEEDDDVQHVYHTMEESEEEEE</sequence>
<evidence type="ECO:0000256" key="5">
    <source>
        <dbReference type="ARBA" id="ARBA00023163"/>
    </source>
</evidence>
<keyword evidence="10" id="KW-1185">Reference proteome</keyword>
<dbReference type="GO" id="GO:0003677">
    <property type="term" value="F:DNA binding"/>
    <property type="evidence" value="ECO:0007669"/>
    <property type="project" value="UniProtKB-UniRule"/>
</dbReference>
<dbReference type="NCBIfam" id="NF001030">
    <property type="entry name" value="PRK00110.1"/>
    <property type="match status" value="1"/>
</dbReference>
<dbReference type="PANTHER" id="PTHR12532:SF6">
    <property type="entry name" value="TRANSCRIPTIONAL REGULATORY PROTEIN YEBC-RELATED"/>
    <property type="match status" value="1"/>
</dbReference>
<dbReference type="EMBL" id="OCMF01000004">
    <property type="protein sequence ID" value="SOC81178.1"/>
    <property type="molecule type" value="Genomic_DNA"/>
</dbReference>
<evidence type="ECO:0000256" key="1">
    <source>
        <dbReference type="ARBA" id="ARBA00008724"/>
    </source>
</evidence>
<dbReference type="InterPro" id="IPR017856">
    <property type="entry name" value="Integrase-like_N"/>
</dbReference>
<organism evidence="9 10">
    <name type="scientific">Salinimicrobium sediminis</name>
    <dbReference type="NCBI Taxonomy" id="1343891"/>
    <lineage>
        <taxon>Bacteria</taxon>
        <taxon>Pseudomonadati</taxon>
        <taxon>Bacteroidota</taxon>
        <taxon>Flavobacteriia</taxon>
        <taxon>Flavobacteriales</taxon>
        <taxon>Flavobacteriaceae</taxon>
        <taxon>Salinimicrobium</taxon>
    </lineage>
</organism>
<dbReference type="InterPro" id="IPR029072">
    <property type="entry name" value="YebC-like"/>
</dbReference>
<proteinExistence type="inferred from homology"/>
<protein>
    <recommendedName>
        <fullName evidence="6">Probable transcriptional regulatory protein SAMN06296241_2751</fullName>
    </recommendedName>
</protein>
<evidence type="ECO:0000256" key="2">
    <source>
        <dbReference type="ARBA" id="ARBA00022490"/>
    </source>
</evidence>
<keyword evidence="4 6" id="KW-0238">DNA-binding</keyword>
<dbReference type="InterPro" id="IPR002876">
    <property type="entry name" value="Transcrip_reg_TACO1-like"/>
</dbReference>
<evidence type="ECO:0000259" key="7">
    <source>
        <dbReference type="Pfam" id="PF01709"/>
    </source>
</evidence>
<dbReference type="InterPro" id="IPR026564">
    <property type="entry name" value="Transcrip_reg_TACO1-like_dom3"/>
</dbReference>
<dbReference type="NCBIfam" id="NF009044">
    <property type="entry name" value="PRK12378.1"/>
    <property type="match status" value="1"/>
</dbReference>
<feature type="domain" description="TACO1/YebC-like second and third" evidence="7">
    <location>
        <begin position="79"/>
        <end position="234"/>
    </location>
</feature>
<evidence type="ECO:0000259" key="8">
    <source>
        <dbReference type="Pfam" id="PF20772"/>
    </source>
</evidence>
<reference evidence="10" key="1">
    <citation type="submission" date="2017-09" db="EMBL/GenBank/DDBJ databases">
        <authorList>
            <person name="Varghese N."/>
            <person name="Submissions S."/>
        </authorList>
    </citation>
    <scope>NUCLEOTIDE SEQUENCE [LARGE SCALE GENOMIC DNA]</scope>
    <source>
        <strain evidence="10">CGMCC 1.12641</strain>
    </source>
</reference>
<keyword evidence="2 6" id="KW-0963">Cytoplasm</keyword>
<dbReference type="GO" id="GO:0006355">
    <property type="term" value="P:regulation of DNA-templated transcription"/>
    <property type="evidence" value="ECO:0007669"/>
    <property type="project" value="UniProtKB-UniRule"/>
</dbReference>
<gene>
    <name evidence="9" type="ORF">SAMN06296241_2751</name>
</gene>
<dbReference type="RefSeq" id="WP_097056951.1">
    <property type="nucleotide sequence ID" value="NZ_OCMF01000004.1"/>
</dbReference>
<dbReference type="InterPro" id="IPR048300">
    <property type="entry name" value="TACO1_YebC-like_2nd/3rd_dom"/>
</dbReference>
<name>A0A285X7B3_9FLAO</name>
<dbReference type="Gene3D" id="3.30.70.980">
    <property type="match status" value="2"/>
</dbReference>
<dbReference type="GO" id="GO:0005829">
    <property type="term" value="C:cytosol"/>
    <property type="evidence" value="ECO:0007669"/>
    <property type="project" value="TreeGrafter"/>
</dbReference>
<dbReference type="Pfam" id="PF20772">
    <property type="entry name" value="TACO1_YebC_N"/>
    <property type="match status" value="1"/>
</dbReference>
<evidence type="ECO:0000256" key="4">
    <source>
        <dbReference type="ARBA" id="ARBA00023125"/>
    </source>
</evidence>
<dbReference type="SUPFAM" id="SSF75625">
    <property type="entry name" value="YebC-like"/>
    <property type="match status" value="1"/>
</dbReference>
<dbReference type="Gene3D" id="1.10.10.200">
    <property type="match status" value="1"/>
</dbReference>
<evidence type="ECO:0000313" key="10">
    <source>
        <dbReference type="Proteomes" id="UP000219193"/>
    </source>
</evidence>
<evidence type="ECO:0000313" key="9">
    <source>
        <dbReference type="EMBL" id="SOC81178.1"/>
    </source>
</evidence>
<comment type="similarity">
    <text evidence="1 6">Belongs to the TACO1 family.</text>
</comment>
<dbReference type="PANTHER" id="PTHR12532">
    <property type="entry name" value="TRANSLATIONAL ACTIVATOR OF CYTOCHROME C OXIDASE 1"/>
    <property type="match status" value="1"/>
</dbReference>
<feature type="domain" description="TACO1/YebC-like N-terminal" evidence="8">
    <location>
        <begin position="4"/>
        <end position="73"/>
    </location>
</feature>
<dbReference type="HAMAP" id="MF_00693">
    <property type="entry name" value="Transcrip_reg_TACO1"/>
    <property type="match status" value="1"/>
</dbReference>
<evidence type="ECO:0000256" key="6">
    <source>
        <dbReference type="HAMAP-Rule" id="MF_00693"/>
    </source>
</evidence>
<evidence type="ECO:0000256" key="3">
    <source>
        <dbReference type="ARBA" id="ARBA00023015"/>
    </source>
</evidence>
<keyword evidence="3 6" id="KW-0805">Transcription regulation</keyword>
<dbReference type="Pfam" id="PF01709">
    <property type="entry name" value="Transcrip_reg"/>
    <property type="match status" value="1"/>
</dbReference>